<dbReference type="EMBL" id="JOJR01000030">
    <property type="protein sequence ID" value="RCN49771.1"/>
    <property type="molecule type" value="Genomic_DNA"/>
</dbReference>
<gene>
    <name evidence="2" type="ORF">ANCCAN_04228</name>
</gene>
<feature type="signal peptide" evidence="1">
    <location>
        <begin position="1"/>
        <end position="21"/>
    </location>
</feature>
<keyword evidence="1" id="KW-0732">Signal</keyword>
<name>A0A368GZG9_ANCCA</name>
<reference evidence="2 3" key="1">
    <citation type="submission" date="2014-10" db="EMBL/GenBank/DDBJ databases">
        <title>Draft genome of the hookworm Ancylostoma caninum.</title>
        <authorList>
            <person name="Mitreva M."/>
        </authorList>
    </citation>
    <scope>NUCLEOTIDE SEQUENCE [LARGE SCALE GENOMIC DNA]</scope>
    <source>
        <strain evidence="2 3">Baltimore</strain>
    </source>
</reference>
<protein>
    <recommendedName>
        <fullName evidence="4">SCP domain-containing protein</fullName>
    </recommendedName>
</protein>
<dbReference type="Pfam" id="PF17641">
    <property type="entry name" value="ASPRs"/>
    <property type="match status" value="1"/>
</dbReference>
<feature type="chain" id="PRO_5016720328" description="SCP domain-containing protein" evidence="1">
    <location>
        <begin position="22"/>
        <end position="139"/>
    </location>
</feature>
<evidence type="ECO:0000256" key="1">
    <source>
        <dbReference type="SAM" id="SignalP"/>
    </source>
</evidence>
<evidence type="ECO:0000313" key="2">
    <source>
        <dbReference type="EMBL" id="RCN49771.1"/>
    </source>
</evidence>
<dbReference type="Proteomes" id="UP000252519">
    <property type="component" value="Unassembled WGS sequence"/>
</dbReference>
<dbReference type="AlphaFoldDB" id="A0A368GZG9"/>
<proteinExistence type="predicted"/>
<evidence type="ECO:0000313" key="3">
    <source>
        <dbReference type="Proteomes" id="UP000252519"/>
    </source>
</evidence>
<sequence length="139" mass="15541">MVPRQITFAVFYLVQIAISDAVPPECSYWGKAFTSRNRKRIFDEVVGATHGSTALEYSCQLEEKARPLLKQGQAEPPLVQMKYEEGRSGHHNAATFFKKAVQSWSEELGKLGTKSLFGCNFSTKNKTGKFTVVCLFQAV</sequence>
<organism evidence="2 3">
    <name type="scientific">Ancylostoma caninum</name>
    <name type="common">Dog hookworm</name>
    <dbReference type="NCBI Taxonomy" id="29170"/>
    <lineage>
        <taxon>Eukaryota</taxon>
        <taxon>Metazoa</taxon>
        <taxon>Ecdysozoa</taxon>
        <taxon>Nematoda</taxon>
        <taxon>Chromadorea</taxon>
        <taxon>Rhabditida</taxon>
        <taxon>Rhabditina</taxon>
        <taxon>Rhabditomorpha</taxon>
        <taxon>Strongyloidea</taxon>
        <taxon>Ancylostomatidae</taxon>
        <taxon>Ancylostomatinae</taxon>
        <taxon>Ancylostoma</taxon>
    </lineage>
</organism>
<dbReference type="InterPro" id="IPR035109">
    <property type="entry name" value="ASPR"/>
</dbReference>
<comment type="caution">
    <text evidence="2">The sequence shown here is derived from an EMBL/GenBank/DDBJ whole genome shotgun (WGS) entry which is preliminary data.</text>
</comment>
<dbReference type="OrthoDB" id="10438089at2759"/>
<accession>A0A368GZG9</accession>
<evidence type="ECO:0008006" key="4">
    <source>
        <dbReference type="Google" id="ProtNLM"/>
    </source>
</evidence>
<keyword evidence="3" id="KW-1185">Reference proteome</keyword>